<reference evidence="5 6" key="1">
    <citation type="submission" date="2019-08" db="EMBL/GenBank/DDBJ databases">
        <authorList>
            <person name="Peeters C."/>
        </authorList>
    </citation>
    <scope>NUCLEOTIDE SEQUENCE [LARGE SCALE GENOMIC DNA]</scope>
    <source>
        <strain evidence="5 6">LMG 31115</strain>
    </source>
</reference>
<evidence type="ECO:0000256" key="2">
    <source>
        <dbReference type="ARBA" id="ARBA00029460"/>
    </source>
</evidence>
<dbReference type="AlphaFoldDB" id="A0A5E4S747"/>
<dbReference type="CDD" id="cd00165">
    <property type="entry name" value="S4"/>
    <property type="match status" value="1"/>
</dbReference>
<dbReference type="SUPFAM" id="SSF53335">
    <property type="entry name" value="S-adenosyl-L-methionine-dependent methyltransferases"/>
    <property type="match status" value="1"/>
</dbReference>
<dbReference type="GO" id="GO:0032259">
    <property type="term" value="P:methylation"/>
    <property type="evidence" value="ECO:0007669"/>
    <property type="project" value="InterPro"/>
</dbReference>
<dbReference type="PIRSF" id="PIRSF005578">
    <property type="entry name" value="TlyA"/>
    <property type="match status" value="1"/>
</dbReference>
<dbReference type="Gene3D" id="3.40.50.150">
    <property type="entry name" value="Vaccinia Virus protein VP39"/>
    <property type="match status" value="1"/>
</dbReference>
<protein>
    <submittedName>
        <fullName evidence="5">Hemolysin</fullName>
    </submittedName>
</protein>
<dbReference type="RefSeq" id="WP_150682774.1">
    <property type="nucleotide sequence ID" value="NZ_CABPSI010000001.1"/>
</dbReference>
<evidence type="ECO:0000259" key="4">
    <source>
        <dbReference type="SMART" id="SM00363"/>
    </source>
</evidence>
<dbReference type="EMBL" id="CABPSI010000001">
    <property type="protein sequence ID" value="VVD70038.1"/>
    <property type="molecule type" value="Genomic_DNA"/>
</dbReference>
<dbReference type="PANTHER" id="PTHR32319">
    <property type="entry name" value="BACTERIAL HEMOLYSIN-LIKE PROTEIN"/>
    <property type="match status" value="1"/>
</dbReference>
<dbReference type="PANTHER" id="PTHR32319:SF0">
    <property type="entry name" value="BACTERIAL HEMOLYSIN-LIKE PROTEIN"/>
    <property type="match status" value="1"/>
</dbReference>
<proteinExistence type="inferred from homology"/>
<feature type="domain" description="RNA-binding S4" evidence="4">
    <location>
        <begin position="5"/>
        <end position="78"/>
    </location>
</feature>
<dbReference type="GO" id="GO:0008168">
    <property type="term" value="F:methyltransferase activity"/>
    <property type="evidence" value="ECO:0007669"/>
    <property type="project" value="InterPro"/>
</dbReference>
<dbReference type="Pfam" id="PF01728">
    <property type="entry name" value="FtsJ"/>
    <property type="match status" value="1"/>
</dbReference>
<dbReference type="InterPro" id="IPR004538">
    <property type="entry name" value="Hemolysin_A/TlyA"/>
</dbReference>
<dbReference type="PROSITE" id="PS50889">
    <property type="entry name" value="S4"/>
    <property type="match status" value="1"/>
</dbReference>
<keyword evidence="1 3" id="KW-0694">RNA-binding</keyword>
<comment type="similarity">
    <text evidence="2">Belongs to the TlyA family.</text>
</comment>
<dbReference type="InterPro" id="IPR036986">
    <property type="entry name" value="S4_RNA-bd_sf"/>
</dbReference>
<organism evidence="5 6">
    <name type="scientific">Pandoraea iniqua</name>
    <dbReference type="NCBI Taxonomy" id="2508288"/>
    <lineage>
        <taxon>Bacteria</taxon>
        <taxon>Pseudomonadati</taxon>
        <taxon>Pseudomonadota</taxon>
        <taxon>Betaproteobacteria</taxon>
        <taxon>Burkholderiales</taxon>
        <taxon>Burkholderiaceae</taxon>
        <taxon>Pandoraea</taxon>
    </lineage>
</organism>
<gene>
    <name evidence="5" type="ORF">PIN31115_00550</name>
</gene>
<dbReference type="InterPro" id="IPR029063">
    <property type="entry name" value="SAM-dependent_MTases_sf"/>
</dbReference>
<evidence type="ECO:0000256" key="3">
    <source>
        <dbReference type="PROSITE-ProRule" id="PRU00182"/>
    </source>
</evidence>
<keyword evidence="6" id="KW-1185">Reference proteome</keyword>
<dbReference type="InterPro" id="IPR002877">
    <property type="entry name" value="RNA_MeTrfase_FtsJ_dom"/>
</dbReference>
<dbReference type="InterPro" id="IPR047048">
    <property type="entry name" value="TlyA"/>
</dbReference>
<evidence type="ECO:0000313" key="6">
    <source>
        <dbReference type="Proteomes" id="UP000333828"/>
    </source>
</evidence>
<dbReference type="Gene3D" id="3.10.290.10">
    <property type="entry name" value="RNA-binding S4 domain"/>
    <property type="match status" value="1"/>
</dbReference>
<dbReference type="SMART" id="SM00363">
    <property type="entry name" value="S4"/>
    <property type="match status" value="1"/>
</dbReference>
<name>A0A5E4S747_9BURK</name>
<evidence type="ECO:0000256" key="1">
    <source>
        <dbReference type="ARBA" id="ARBA00022884"/>
    </source>
</evidence>
<dbReference type="GO" id="GO:0003723">
    <property type="term" value="F:RNA binding"/>
    <property type="evidence" value="ECO:0007669"/>
    <property type="project" value="UniProtKB-KW"/>
</dbReference>
<dbReference type="Proteomes" id="UP000333828">
    <property type="component" value="Unassembled WGS sequence"/>
</dbReference>
<dbReference type="Pfam" id="PF01479">
    <property type="entry name" value="S4"/>
    <property type="match status" value="1"/>
</dbReference>
<dbReference type="InterPro" id="IPR002942">
    <property type="entry name" value="S4_RNA-bd"/>
</dbReference>
<dbReference type="SUPFAM" id="SSF55174">
    <property type="entry name" value="Alpha-L RNA-binding motif"/>
    <property type="match status" value="1"/>
</dbReference>
<sequence length="289" mass="29984">MSPSLRVDQALVSRGLASSRTAAQRLIDAGRVYVAGTDTVLKKASQLVASDEVLEVRAAVDGMPGEDRYVSRGGLKLEGALAAAGLGADVLKGRTALDVGLSTGGFADCLLQNGVAQVIGVDVGHGQLHGRMVTEPRLISLEGINARHLTREMLDEQLAQWKSPAAGEEAAAPVSALVSAPTAPEAGFDLIVGDVSFISLTLVLPALAPLLAPGGDLLMLVKPQFEVGRENIGRGGLVRDEAQYAQVETKIRTACESLGLTVAGWFDSPITGGDGNREFFVHATPAKAA</sequence>
<accession>A0A5E4S747</accession>
<evidence type="ECO:0000313" key="5">
    <source>
        <dbReference type="EMBL" id="VVD70038.1"/>
    </source>
</evidence>